<accession>A0A1I6MYT6</accession>
<evidence type="ECO:0000256" key="2">
    <source>
        <dbReference type="ARBA" id="ARBA00022840"/>
    </source>
</evidence>
<dbReference type="PANTHER" id="PTHR11361:SF99">
    <property type="entry name" value="DNA MISMATCH REPAIR PROTEIN"/>
    <property type="match status" value="1"/>
</dbReference>
<dbReference type="OrthoDB" id="9802448at2"/>
<organism evidence="6 7">
    <name type="scientific">Granulicella pectinivorans</name>
    <dbReference type="NCBI Taxonomy" id="474950"/>
    <lineage>
        <taxon>Bacteria</taxon>
        <taxon>Pseudomonadati</taxon>
        <taxon>Acidobacteriota</taxon>
        <taxon>Terriglobia</taxon>
        <taxon>Terriglobales</taxon>
        <taxon>Acidobacteriaceae</taxon>
        <taxon>Granulicella</taxon>
    </lineage>
</organism>
<evidence type="ECO:0000256" key="1">
    <source>
        <dbReference type="ARBA" id="ARBA00022741"/>
    </source>
</evidence>
<keyword evidence="4" id="KW-1133">Transmembrane helix</keyword>
<dbReference type="STRING" id="474950.SAMN05421771_3789"/>
<feature type="transmembrane region" description="Helical" evidence="4">
    <location>
        <begin position="212"/>
        <end position="230"/>
    </location>
</feature>
<reference evidence="6 7" key="1">
    <citation type="submission" date="2016-10" db="EMBL/GenBank/DDBJ databases">
        <authorList>
            <person name="de Groot N.N."/>
        </authorList>
    </citation>
    <scope>NUCLEOTIDE SEQUENCE [LARGE SCALE GENOMIC DNA]</scope>
    <source>
        <strain evidence="6 7">DSM 21001</strain>
    </source>
</reference>
<keyword evidence="3" id="KW-0238">DNA-binding</keyword>
<evidence type="ECO:0000259" key="5">
    <source>
        <dbReference type="SMART" id="SM00534"/>
    </source>
</evidence>
<dbReference type="GO" id="GO:0005524">
    <property type="term" value="F:ATP binding"/>
    <property type="evidence" value="ECO:0007669"/>
    <property type="project" value="UniProtKB-KW"/>
</dbReference>
<dbReference type="RefSeq" id="WP_089842580.1">
    <property type="nucleotide sequence ID" value="NZ_FOZL01000002.1"/>
</dbReference>
<keyword evidence="7" id="KW-1185">Reference proteome</keyword>
<evidence type="ECO:0000313" key="6">
    <source>
        <dbReference type="EMBL" id="SFS20728.1"/>
    </source>
</evidence>
<sequence length="580" mass="63313">MPQAPQSFYEARLQNLQSERKTTQSRYSLLLLIVIASALTTMVLAVAAYQHATPLWTPGVPILALVALALPFLRAKRTLDRLERLTYLYEAGIARLTHQPPERPQHGEAFREPDHLYDRDLNILGPHSLFEHLATTRTGLGQRALAHTLLHPPPPAETARRQSVIAELTPLTALREQIALLGPSAYAPTHHDTFDLWLDEPPAHFPGFLRPVLYAISTIAVLLVAAWSTNRLSVDSLIPNLAAVFGLQAAIALIYRPKALPILEATQPLPGQIQILRDGLKLMHQPPPAADTALAQLQKHLFLVEQRKTEWFYLPALAFNLGTHAAIRINQWKLENAPGMRQWIAAWAEFDAVNALAAYAFEHPENTCAELLPDTHSPTFEASSLTHPLLPNAVANDLSLAKESLFYLISGSNMAGKSTLLRSIGLAVVLARAGAPIPARECRLTPLTLGTSLTPTDSLAEGKSRFLAEIHRLRQILAAARQSPTLFLIDELFSGTNSSDRLTAAEGVLQALLAAGAIGALSTHDLALTTLATAENKGRNVHMASPDPTDPLAFDYLLKPGINTTTNALAFLKLLNLDRP</sequence>
<dbReference type="SUPFAM" id="SSF48334">
    <property type="entry name" value="DNA repair protein MutS, domain III"/>
    <property type="match status" value="1"/>
</dbReference>
<dbReference type="AlphaFoldDB" id="A0A1I6MYT6"/>
<name>A0A1I6MYT6_9BACT</name>
<gene>
    <name evidence="6" type="ORF">SAMN05421771_3789</name>
</gene>
<evidence type="ECO:0000313" key="7">
    <source>
        <dbReference type="Proteomes" id="UP000199024"/>
    </source>
</evidence>
<dbReference type="InterPro" id="IPR036187">
    <property type="entry name" value="DNA_mismatch_repair_MutS_sf"/>
</dbReference>
<dbReference type="EMBL" id="FOZL01000002">
    <property type="protein sequence ID" value="SFS20728.1"/>
    <property type="molecule type" value="Genomic_DNA"/>
</dbReference>
<dbReference type="GO" id="GO:0005829">
    <property type="term" value="C:cytosol"/>
    <property type="evidence" value="ECO:0007669"/>
    <property type="project" value="TreeGrafter"/>
</dbReference>
<dbReference type="GO" id="GO:0030983">
    <property type="term" value="F:mismatched DNA binding"/>
    <property type="evidence" value="ECO:0007669"/>
    <property type="project" value="InterPro"/>
</dbReference>
<feature type="domain" description="DNA mismatch repair proteins mutS family" evidence="5">
    <location>
        <begin position="404"/>
        <end position="580"/>
    </location>
</feature>
<keyword evidence="1" id="KW-0547">Nucleotide-binding</keyword>
<dbReference type="InterPro" id="IPR045076">
    <property type="entry name" value="MutS"/>
</dbReference>
<dbReference type="Gene3D" id="3.40.50.300">
    <property type="entry name" value="P-loop containing nucleotide triphosphate hydrolases"/>
    <property type="match status" value="1"/>
</dbReference>
<feature type="transmembrane region" description="Helical" evidence="4">
    <location>
        <begin position="27"/>
        <end position="49"/>
    </location>
</feature>
<feature type="transmembrane region" description="Helical" evidence="4">
    <location>
        <begin position="55"/>
        <end position="73"/>
    </location>
</feature>
<proteinExistence type="predicted"/>
<keyword evidence="4" id="KW-0472">Membrane</keyword>
<dbReference type="GO" id="GO:0140664">
    <property type="term" value="F:ATP-dependent DNA damage sensor activity"/>
    <property type="evidence" value="ECO:0007669"/>
    <property type="project" value="InterPro"/>
</dbReference>
<dbReference type="SUPFAM" id="SSF52540">
    <property type="entry name" value="P-loop containing nucleoside triphosphate hydrolases"/>
    <property type="match status" value="1"/>
</dbReference>
<dbReference type="SMART" id="SM00534">
    <property type="entry name" value="MUTSac"/>
    <property type="match status" value="1"/>
</dbReference>
<evidence type="ECO:0000256" key="4">
    <source>
        <dbReference type="SAM" id="Phobius"/>
    </source>
</evidence>
<keyword evidence="2" id="KW-0067">ATP-binding</keyword>
<dbReference type="InterPro" id="IPR027417">
    <property type="entry name" value="P-loop_NTPase"/>
</dbReference>
<dbReference type="GO" id="GO:0006298">
    <property type="term" value="P:mismatch repair"/>
    <property type="evidence" value="ECO:0007669"/>
    <property type="project" value="InterPro"/>
</dbReference>
<dbReference type="Proteomes" id="UP000199024">
    <property type="component" value="Unassembled WGS sequence"/>
</dbReference>
<keyword evidence="4" id="KW-0812">Transmembrane</keyword>
<dbReference type="PANTHER" id="PTHR11361">
    <property type="entry name" value="DNA MISMATCH REPAIR PROTEIN MUTS FAMILY MEMBER"/>
    <property type="match status" value="1"/>
</dbReference>
<protein>
    <submittedName>
        <fullName evidence="6">MutS domain V</fullName>
    </submittedName>
</protein>
<evidence type="ECO:0000256" key="3">
    <source>
        <dbReference type="ARBA" id="ARBA00023125"/>
    </source>
</evidence>
<dbReference type="Pfam" id="PF00488">
    <property type="entry name" value="MutS_V"/>
    <property type="match status" value="1"/>
</dbReference>
<dbReference type="InterPro" id="IPR000432">
    <property type="entry name" value="DNA_mismatch_repair_MutS_C"/>
</dbReference>